<proteinExistence type="predicted"/>
<keyword evidence="3" id="KW-1185">Reference proteome</keyword>
<dbReference type="Proteomes" id="UP001235939">
    <property type="component" value="Chromosome 04"/>
</dbReference>
<evidence type="ECO:0000313" key="3">
    <source>
        <dbReference type="Proteomes" id="UP001235939"/>
    </source>
</evidence>
<sequence>MPLYQPRVTVLCGFTYFIIGPFFFEKSMEELLKPFLAKALSEITFMKDRGPPHISRGAKQLLKDTFGENRLISRHFIYQWPPRSPDLTPCDFCLWGYIKSCVYRCWPTTLAMLKASIRWHAVIENEGCHIEQDLEIHLILLRREDLKCTFCGSGITTEMLHYLFDCAALSDERRKLNDKAGQLCPSFPALIYCV</sequence>
<gene>
    <name evidence="2" type="ORF">LAZ67_4003095</name>
</gene>
<name>A0ABY6KDF6_9ARAC</name>
<dbReference type="EMBL" id="CP092866">
    <property type="protein sequence ID" value="UYV66850.1"/>
    <property type="molecule type" value="Genomic_DNA"/>
</dbReference>
<reference evidence="2 3" key="1">
    <citation type="submission" date="2022-01" db="EMBL/GenBank/DDBJ databases">
        <title>A chromosomal length assembly of Cordylochernes scorpioides.</title>
        <authorList>
            <person name="Zeh D."/>
            <person name="Zeh J."/>
        </authorList>
    </citation>
    <scope>NUCLEOTIDE SEQUENCE [LARGE SCALE GENOMIC DNA]</scope>
    <source>
        <strain evidence="2">IN4F17</strain>
        <tissue evidence="2">Whole Body</tissue>
    </source>
</reference>
<feature type="transmembrane region" description="Helical" evidence="1">
    <location>
        <begin position="6"/>
        <end position="24"/>
    </location>
</feature>
<organism evidence="2 3">
    <name type="scientific">Cordylochernes scorpioides</name>
    <dbReference type="NCBI Taxonomy" id="51811"/>
    <lineage>
        <taxon>Eukaryota</taxon>
        <taxon>Metazoa</taxon>
        <taxon>Ecdysozoa</taxon>
        <taxon>Arthropoda</taxon>
        <taxon>Chelicerata</taxon>
        <taxon>Arachnida</taxon>
        <taxon>Pseudoscorpiones</taxon>
        <taxon>Cheliferoidea</taxon>
        <taxon>Chernetidae</taxon>
        <taxon>Cordylochernes</taxon>
    </lineage>
</organism>
<keyword evidence="1" id="KW-1133">Transmembrane helix</keyword>
<evidence type="ECO:0000313" key="2">
    <source>
        <dbReference type="EMBL" id="UYV66850.1"/>
    </source>
</evidence>
<dbReference type="InterPro" id="IPR036397">
    <property type="entry name" value="RNaseH_sf"/>
</dbReference>
<evidence type="ECO:0008006" key="4">
    <source>
        <dbReference type="Google" id="ProtNLM"/>
    </source>
</evidence>
<keyword evidence="1" id="KW-0472">Membrane</keyword>
<accession>A0ABY6KDF6</accession>
<protein>
    <recommendedName>
        <fullName evidence="4">Reverse transcriptase zinc-binding domain-containing protein</fullName>
    </recommendedName>
</protein>
<dbReference type="PANTHER" id="PTHR47326">
    <property type="entry name" value="TRANSPOSABLE ELEMENT TC3 TRANSPOSASE-LIKE PROTEIN"/>
    <property type="match status" value="1"/>
</dbReference>
<evidence type="ECO:0000256" key="1">
    <source>
        <dbReference type="SAM" id="Phobius"/>
    </source>
</evidence>
<keyword evidence="1" id="KW-0812">Transmembrane</keyword>
<dbReference type="PANTHER" id="PTHR47326:SF1">
    <property type="entry name" value="HTH PSQ-TYPE DOMAIN-CONTAINING PROTEIN"/>
    <property type="match status" value="1"/>
</dbReference>
<dbReference type="Gene3D" id="3.30.420.10">
    <property type="entry name" value="Ribonuclease H-like superfamily/Ribonuclease H"/>
    <property type="match status" value="1"/>
</dbReference>